<protein>
    <submittedName>
        <fullName evidence="1">Uncharacterized protein</fullName>
    </submittedName>
</protein>
<keyword evidence="2" id="KW-1185">Reference proteome</keyword>
<name>A0ACB6Q770_9PLEO</name>
<proteinExistence type="predicted"/>
<accession>A0ACB6Q770</accession>
<organism evidence="1 2">
    <name type="scientific">Lindgomyces ingoldianus</name>
    <dbReference type="NCBI Taxonomy" id="673940"/>
    <lineage>
        <taxon>Eukaryota</taxon>
        <taxon>Fungi</taxon>
        <taxon>Dikarya</taxon>
        <taxon>Ascomycota</taxon>
        <taxon>Pezizomycotina</taxon>
        <taxon>Dothideomycetes</taxon>
        <taxon>Pleosporomycetidae</taxon>
        <taxon>Pleosporales</taxon>
        <taxon>Lindgomycetaceae</taxon>
        <taxon>Lindgomyces</taxon>
    </lineage>
</organism>
<evidence type="ECO:0000313" key="2">
    <source>
        <dbReference type="Proteomes" id="UP000799755"/>
    </source>
</evidence>
<comment type="caution">
    <text evidence="1">The sequence shown here is derived from an EMBL/GenBank/DDBJ whole genome shotgun (WGS) entry which is preliminary data.</text>
</comment>
<sequence length="187" mass="20734">MSTTMSRDVYTTNHIVGMHNDYAFLGLASGADLPGPSTRYSDGLRLRLEARSSKRSIVNIDDIEVKLRTIGSKLDLLLTLPGQDFLFCLGSRSVAIRLHTPKNSDSEAKILYHPEVADSDCLTLSFPVNSGQTPNISMRLMYISMDIGRPCVLPNPRAFSRIVTFDVHATLSTVRITFHTFRVSTVT</sequence>
<reference evidence="1" key="1">
    <citation type="journal article" date="2020" name="Stud. Mycol.">
        <title>101 Dothideomycetes genomes: a test case for predicting lifestyles and emergence of pathogens.</title>
        <authorList>
            <person name="Haridas S."/>
            <person name="Albert R."/>
            <person name="Binder M."/>
            <person name="Bloem J."/>
            <person name="Labutti K."/>
            <person name="Salamov A."/>
            <person name="Andreopoulos B."/>
            <person name="Baker S."/>
            <person name="Barry K."/>
            <person name="Bills G."/>
            <person name="Bluhm B."/>
            <person name="Cannon C."/>
            <person name="Castanera R."/>
            <person name="Culley D."/>
            <person name="Daum C."/>
            <person name="Ezra D."/>
            <person name="Gonzalez J."/>
            <person name="Henrissat B."/>
            <person name="Kuo A."/>
            <person name="Liang C."/>
            <person name="Lipzen A."/>
            <person name="Lutzoni F."/>
            <person name="Magnuson J."/>
            <person name="Mondo S."/>
            <person name="Nolan M."/>
            <person name="Ohm R."/>
            <person name="Pangilinan J."/>
            <person name="Park H.-J."/>
            <person name="Ramirez L."/>
            <person name="Alfaro M."/>
            <person name="Sun H."/>
            <person name="Tritt A."/>
            <person name="Yoshinaga Y."/>
            <person name="Zwiers L.-H."/>
            <person name="Turgeon B."/>
            <person name="Goodwin S."/>
            <person name="Spatafora J."/>
            <person name="Crous P."/>
            <person name="Grigoriev I."/>
        </authorList>
    </citation>
    <scope>NUCLEOTIDE SEQUENCE</scope>
    <source>
        <strain evidence="1">ATCC 200398</strain>
    </source>
</reference>
<dbReference type="Proteomes" id="UP000799755">
    <property type="component" value="Unassembled WGS sequence"/>
</dbReference>
<dbReference type="EMBL" id="MU003568">
    <property type="protein sequence ID" value="KAF2462656.1"/>
    <property type="molecule type" value="Genomic_DNA"/>
</dbReference>
<evidence type="ECO:0000313" key="1">
    <source>
        <dbReference type="EMBL" id="KAF2462656.1"/>
    </source>
</evidence>
<gene>
    <name evidence="1" type="ORF">BDR25DRAFT_363716</name>
</gene>